<dbReference type="GO" id="GO:0007062">
    <property type="term" value="P:sister chromatid cohesion"/>
    <property type="evidence" value="ECO:0007669"/>
    <property type="project" value="InterPro"/>
</dbReference>
<comment type="subcellular location">
    <subcellularLocation>
        <location evidence="1 7">Cytoplasm</location>
    </subcellularLocation>
</comment>
<evidence type="ECO:0000256" key="4">
    <source>
        <dbReference type="ARBA" id="ARBA00022840"/>
    </source>
</evidence>
<comment type="similarity">
    <text evidence="7">Belongs to the SMC family.</text>
</comment>
<dbReference type="GO" id="GO:0005737">
    <property type="term" value="C:cytoplasm"/>
    <property type="evidence" value="ECO:0007669"/>
    <property type="project" value="UniProtKB-SubCell"/>
</dbReference>
<dbReference type="NCBIfam" id="TIGR02168">
    <property type="entry name" value="SMC_prok_B"/>
    <property type="match status" value="1"/>
</dbReference>
<comment type="function">
    <text evidence="7">Required for chromosome condensation and partitioning.</text>
</comment>
<dbReference type="Gene3D" id="3.30.70.1620">
    <property type="match status" value="1"/>
</dbReference>
<evidence type="ECO:0000256" key="1">
    <source>
        <dbReference type="ARBA" id="ARBA00004496"/>
    </source>
</evidence>
<keyword evidence="4 7" id="KW-0067">ATP-binding</keyword>
<dbReference type="InterPro" id="IPR027417">
    <property type="entry name" value="P-loop_NTPase"/>
</dbReference>
<protein>
    <recommendedName>
        <fullName evidence="7">Chromosome partition protein Smc</fullName>
    </recommendedName>
</protein>
<evidence type="ECO:0000256" key="6">
    <source>
        <dbReference type="ARBA" id="ARBA00023125"/>
    </source>
</evidence>
<dbReference type="Gene3D" id="3.40.50.300">
    <property type="entry name" value="P-loop containing nucleotide triphosphate hydrolases"/>
    <property type="match status" value="2"/>
</dbReference>
<dbReference type="InterPro" id="IPR010935">
    <property type="entry name" value="SMC_hinge"/>
</dbReference>
<feature type="binding site" evidence="7">
    <location>
        <begin position="32"/>
        <end position="39"/>
    </location>
    <ligand>
        <name>ATP</name>
        <dbReference type="ChEBI" id="CHEBI:30616"/>
    </ligand>
</feature>
<dbReference type="SMART" id="SM00968">
    <property type="entry name" value="SMC_hinge"/>
    <property type="match status" value="1"/>
</dbReference>
<dbReference type="FunFam" id="3.40.50.300:FF:000984">
    <property type="entry name" value="Chromosome partition protein Smc"/>
    <property type="match status" value="1"/>
</dbReference>
<dbReference type="GO" id="GO:0016887">
    <property type="term" value="F:ATP hydrolysis activity"/>
    <property type="evidence" value="ECO:0007669"/>
    <property type="project" value="InterPro"/>
</dbReference>
<dbReference type="InterPro" id="IPR036277">
    <property type="entry name" value="SMC_hinge_sf"/>
</dbReference>
<dbReference type="Gene3D" id="6.10.140.1720">
    <property type="match status" value="1"/>
</dbReference>
<dbReference type="GO" id="GO:0005524">
    <property type="term" value="F:ATP binding"/>
    <property type="evidence" value="ECO:0007669"/>
    <property type="project" value="UniProtKB-UniRule"/>
</dbReference>
<sequence>MQLKKIILKGFKSFPEKTTLEFNQGVTAIVGPNGSGKSNIIEAIRWVMGEQSAKTLRGDRMNDVIFSGTNERKPLNIAEVELILDNSDHYLGIEYEEVSILRRISRTGDSTYMINQQECRLRDIVDLFMDSGLGKESFSVISQGKVEAIFNSKPEDRRGIFEEAAGVYKYKVRKQDAEKKLEQTQDNLDRVQDILYELESQLTPLKKQADIAHSFLDQKEKLTDLDIGVTVWQIQQLTEKIKEDSHKNGQLEDDLKNVAKQIEDLEHQQISQTDKLKTIEGLREEINNKLIHVVREKERTEAALNLFDEKARHREAFIGEKEASIEQLTKRRSQLSKELKEIQLVHTTKNKELKEINREIKALKDKKAYLEGDKESQMEELRNHYIELLQQQTSLKNEKNYMEQVLKRSDKDKQKASDRVAHLEEEIKKKKDVLHNNQGSYEKINEELLSLLNDYKTFEQTLNEYKQNLHIRNERLDKTRNELERAKAKQFSLKEMQDNYAGYYAGVRAVMKQKDHLEGIVGTVAELIEVPSQYVQAIDTVLGSSGQFIVVENEKSARDAINYLKQNKKGRATFLPLPTIKARNLSHQVKAQIDQMDGFIGIASELVTNDANIQNIIDNLLGQTIIAATLESANEIARLIQFRNRVVSLEGDVINAGGSMTGGGRQNNTSPVFSHKAELEILNKFISENEKVLEHLLVNKNELEEKKDKLEQKVEKIRVSGEEKRFEEQHLKSKLDNLSEQVTNLERELKATTFELNETNHVYDSYIERLKEAEDSLQIITKKVKESNENMQLLSSEQENIDKEKDRLDQEISLKSDKHGDIRESLASVQANRQYIEEQISQIKDQLSDLKLDIQSFDEELEVDSKEELEDLLNRYIKDQKNLQDQQQEIRSNYEDENQIQENLAEQLNQQSGRKQYLSEEKSKVDIRLSQNDVRMDHYLDYLVDEYKIGYEEARLLDFPEIELEEAKKQVKLLKKGIEELGPVNLNSIDEHKSVDDRFRFLTQQQNDLIEAKTNLYNTMDEMDAIVEKQFKETFDQIQEEFSLVFPKMFGGGYAELVLNNPDNLLETGIEIIAQPPGKRLTRLSLLSGGERALTAISLLFAIIHVNPIPFCILDEAEAALDDANVVRFGQYLENFEDDTQFIVITHRKGTMEHSNQLYGVTMQERGISKIVSVSLNEAQQMDGVT</sequence>
<name>A0A1M4UV26_9LACT</name>
<keyword evidence="6 7" id="KW-0238">DNA-binding</keyword>
<reference evidence="9 10" key="1">
    <citation type="submission" date="2016-11" db="EMBL/GenBank/DDBJ databases">
        <authorList>
            <person name="Jaros S."/>
            <person name="Januszkiewicz K."/>
            <person name="Wedrychowicz H."/>
        </authorList>
    </citation>
    <scope>NUCLEOTIDE SEQUENCE [LARGE SCALE GENOMIC DNA]</scope>
    <source>
        <strain evidence="9 10">DSM 15692</strain>
    </source>
</reference>
<feature type="coiled-coil region" evidence="7">
    <location>
        <begin position="318"/>
        <end position="496"/>
    </location>
</feature>
<dbReference type="InterPro" id="IPR003395">
    <property type="entry name" value="RecF/RecN/SMC_N"/>
</dbReference>
<dbReference type="FunFam" id="3.40.50.300:FF:000901">
    <property type="entry name" value="Chromosome partition protein Smc"/>
    <property type="match status" value="1"/>
</dbReference>
<dbReference type="EMBL" id="FQUF01000009">
    <property type="protein sequence ID" value="SHE60621.1"/>
    <property type="molecule type" value="Genomic_DNA"/>
</dbReference>
<dbReference type="PIRSF" id="PIRSF005719">
    <property type="entry name" value="SMC"/>
    <property type="match status" value="1"/>
</dbReference>
<dbReference type="Pfam" id="PF02463">
    <property type="entry name" value="SMC_N"/>
    <property type="match status" value="2"/>
</dbReference>
<dbReference type="RefSeq" id="WP_073296678.1">
    <property type="nucleotide sequence ID" value="NZ_FQUF01000009.1"/>
</dbReference>
<dbReference type="Gene3D" id="1.20.1060.20">
    <property type="match status" value="1"/>
</dbReference>
<dbReference type="SUPFAM" id="SSF75553">
    <property type="entry name" value="Smc hinge domain"/>
    <property type="match status" value="1"/>
</dbReference>
<feature type="coiled-coil region" evidence="7">
    <location>
        <begin position="234"/>
        <end position="268"/>
    </location>
</feature>
<feature type="domain" description="SMC hinge" evidence="8">
    <location>
        <begin position="518"/>
        <end position="637"/>
    </location>
</feature>
<keyword evidence="3 7" id="KW-0547">Nucleotide-binding</keyword>
<proteinExistence type="inferred from homology"/>
<evidence type="ECO:0000313" key="9">
    <source>
        <dbReference type="EMBL" id="SHE60621.1"/>
    </source>
</evidence>
<dbReference type="GO" id="GO:0005694">
    <property type="term" value="C:chromosome"/>
    <property type="evidence" value="ECO:0007669"/>
    <property type="project" value="InterPro"/>
</dbReference>
<evidence type="ECO:0000256" key="2">
    <source>
        <dbReference type="ARBA" id="ARBA00022490"/>
    </source>
</evidence>
<dbReference type="HAMAP" id="MF_01894">
    <property type="entry name" value="Smc_prok"/>
    <property type="match status" value="1"/>
</dbReference>
<dbReference type="OrthoDB" id="9808768at2"/>
<feature type="coiled-coil region" evidence="7">
    <location>
        <begin position="686"/>
        <end position="911"/>
    </location>
</feature>
<dbReference type="GO" id="GO:0003677">
    <property type="term" value="F:DNA binding"/>
    <property type="evidence" value="ECO:0007669"/>
    <property type="project" value="UniProtKB-UniRule"/>
</dbReference>
<dbReference type="InterPro" id="IPR011890">
    <property type="entry name" value="SMC_prok"/>
</dbReference>
<comment type="domain">
    <text evidence="7">Contains large globular domains required for ATP hydrolysis at each terminus and a third globular domain forming a flexible hinge near the middle of the molecule. These domains are separated by coiled-coil structures.</text>
</comment>
<gene>
    <name evidence="7" type="primary">smc</name>
    <name evidence="9" type="ORF">SAMN02745249_00772</name>
</gene>
<evidence type="ECO:0000256" key="3">
    <source>
        <dbReference type="ARBA" id="ARBA00022741"/>
    </source>
</evidence>
<comment type="subunit">
    <text evidence="7">Homodimer.</text>
</comment>
<organism evidence="9 10">
    <name type="scientific">Atopostipes suicloacalis DSM 15692</name>
    <dbReference type="NCBI Taxonomy" id="1121025"/>
    <lineage>
        <taxon>Bacteria</taxon>
        <taxon>Bacillati</taxon>
        <taxon>Bacillota</taxon>
        <taxon>Bacilli</taxon>
        <taxon>Lactobacillales</taxon>
        <taxon>Carnobacteriaceae</taxon>
        <taxon>Atopostipes</taxon>
    </lineage>
</organism>
<dbReference type="GO" id="GO:0030261">
    <property type="term" value="P:chromosome condensation"/>
    <property type="evidence" value="ECO:0007669"/>
    <property type="project" value="InterPro"/>
</dbReference>
<dbReference type="STRING" id="1121025.SAMN02745249_00772"/>
<evidence type="ECO:0000256" key="7">
    <source>
        <dbReference type="HAMAP-Rule" id="MF_01894"/>
    </source>
</evidence>
<feature type="coiled-coil region" evidence="7">
    <location>
        <begin position="167"/>
        <end position="201"/>
    </location>
</feature>
<keyword evidence="2 7" id="KW-0963">Cytoplasm</keyword>
<accession>A0A1M4UV26</accession>
<evidence type="ECO:0000256" key="5">
    <source>
        <dbReference type="ARBA" id="ARBA00023054"/>
    </source>
</evidence>
<evidence type="ECO:0000313" key="10">
    <source>
        <dbReference type="Proteomes" id="UP000184128"/>
    </source>
</evidence>
<dbReference type="SUPFAM" id="SSF52540">
    <property type="entry name" value="P-loop containing nucleoside triphosphate hydrolases"/>
    <property type="match status" value="1"/>
</dbReference>
<dbReference type="PANTHER" id="PTHR43977">
    <property type="entry name" value="STRUCTURAL MAINTENANCE OF CHROMOSOMES PROTEIN 3"/>
    <property type="match status" value="1"/>
</dbReference>
<dbReference type="Pfam" id="PF06470">
    <property type="entry name" value="SMC_hinge"/>
    <property type="match status" value="1"/>
</dbReference>
<dbReference type="InterPro" id="IPR024704">
    <property type="entry name" value="SMC"/>
</dbReference>
<dbReference type="CDD" id="cd03278">
    <property type="entry name" value="ABC_SMC_barmotin"/>
    <property type="match status" value="2"/>
</dbReference>
<evidence type="ECO:0000259" key="8">
    <source>
        <dbReference type="SMART" id="SM00968"/>
    </source>
</evidence>
<dbReference type="GO" id="GO:0006260">
    <property type="term" value="P:DNA replication"/>
    <property type="evidence" value="ECO:0007669"/>
    <property type="project" value="UniProtKB-UniRule"/>
</dbReference>
<dbReference type="Proteomes" id="UP000184128">
    <property type="component" value="Unassembled WGS sequence"/>
</dbReference>
<keyword evidence="10" id="KW-1185">Reference proteome</keyword>
<dbReference type="GO" id="GO:0007059">
    <property type="term" value="P:chromosome segregation"/>
    <property type="evidence" value="ECO:0007669"/>
    <property type="project" value="UniProtKB-UniRule"/>
</dbReference>
<keyword evidence="5 7" id="KW-0175">Coiled coil</keyword>
<dbReference type="AlphaFoldDB" id="A0A1M4UV26"/>